<dbReference type="Pfam" id="PF01979">
    <property type="entry name" value="Amidohydro_1"/>
    <property type="match status" value="1"/>
</dbReference>
<gene>
    <name evidence="3" type="ORF">CEW91_00920</name>
</gene>
<dbReference type="RefSeq" id="WP_088767263.1">
    <property type="nucleotide sequence ID" value="NZ_CP022133.1"/>
</dbReference>
<dbReference type="Gene3D" id="3.20.20.140">
    <property type="entry name" value="Metal-dependent hydrolases"/>
    <property type="match status" value="1"/>
</dbReference>
<sequence length="311" mass="32905">MPVTDAFSAGITTMVSGLGTDASTRSLVDMLAKARGLTNEGLSTYCYTGSYEFPVKTISGSVRDDLILIDKFIGVGEVAIADKRGSQITPHELARLASDAKVGGLLAGKAGVVFLHVGDEPAMLSVVEQACSDYDVTAHQFYPTHINRHRELLESSASFAHQGAVLDLTTSTTPELLAAGEIAAAEALGELLELGVDENFISFSTDCNASLPDFDKNGRLRGLKVGQAQSLLESVQEALANQIPPQKVFKASSTNAASHLELLHKGRVAVGADADLVLMNPDDYSITYVIANGKMVVETGKLLKFGEFQGS</sequence>
<dbReference type="PANTHER" id="PTHR11647">
    <property type="entry name" value="HYDRANTOINASE/DIHYDROPYRIMIDINASE FAMILY MEMBER"/>
    <property type="match status" value="1"/>
</dbReference>
<evidence type="ECO:0000259" key="2">
    <source>
        <dbReference type="Pfam" id="PF01979"/>
    </source>
</evidence>
<keyword evidence="4" id="KW-1185">Reference proteome</keyword>
<dbReference type="EMBL" id="CP022133">
    <property type="protein sequence ID" value="ASG64805.1"/>
    <property type="molecule type" value="Genomic_DNA"/>
</dbReference>
<evidence type="ECO:0000313" key="4">
    <source>
        <dbReference type="Proteomes" id="UP000197717"/>
    </source>
</evidence>
<proteinExistence type="predicted"/>
<dbReference type="Proteomes" id="UP000197717">
    <property type="component" value="Chromosome"/>
</dbReference>
<dbReference type="SUPFAM" id="SSF51556">
    <property type="entry name" value="Metallo-dependent hydrolases"/>
    <property type="match status" value="1"/>
</dbReference>
<dbReference type="InterPro" id="IPR050378">
    <property type="entry name" value="Metallo-dep_Hydrolases_sf"/>
</dbReference>
<protein>
    <submittedName>
        <fullName evidence="3">Beta-aspartyl-peptidase</fullName>
    </submittedName>
</protein>
<accession>A0ABM6LQM0</accession>
<evidence type="ECO:0000313" key="3">
    <source>
        <dbReference type="EMBL" id="ASG64805.1"/>
    </source>
</evidence>
<dbReference type="InterPro" id="IPR032466">
    <property type="entry name" value="Metal_Hydrolase"/>
</dbReference>
<dbReference type="SUPFAM" id="SSF51338">
    <property type="entry name" value="Composite domain of metallo-dependent hydrolases"/>
    <property type="match status" value="1"/>
</dbReference>
<dbReference type="InterPro" id="IPR011059">
    <property type="entry name" value="Metal-dep_hydrolase_composite"/>
</dbReference>
<comment type="cofactor">
    <cofactor evidence="1">
        <name>Zn(2+)</name>
        <dbReference type="ChEBI" id="CHEBI:29105"/>
    </cofactor>
</comment>
<name>A0ABM6LQM0_9GAMM</name>
<reference evidence="3 4" key="1">
    <citation type="submission" date="2017-06" db="EMBL/GenBank/DDBJ databases">
        <title>Complete genome sequence of Idiomarina piscisalsi strain 10PY1A isolated from soil of Soudi Arabia.</title>
        <authorList>
            <person name="Kim M.-C."/>
            <person name="Jung B.K."/>
            <person name="Budiyanto F."/>
            <person name="Nzila A."/>
            <person name="Shin J.-H."/>
        </authorList>
    </citation>
    <scope>NUCLEOTIDE SEQUENCE [LARGE SCALE GENOMIC DNA]</scope>
    <source>
        <strain evidence="3 4">10PY1A</strain>
    </source>
</reference>
<feature type="domain" description="Amidohydrolase-related" evidence="2">
    <location>
        <begin position="186"/>
        <end position="296"/>
    </location>
</feature>
<dbReference type="PANTHER" id="PTHR11647:SF1">
    <property type="entry name" value="COLLAPSIN RESPONSE MEDIATOR PROTEIN"/>
    <property type="match status" value="1"/>
</dbReference>
<dbReference type="InterPro" id="IPR006680">
    <property type="entry name" value="Amidohydro-rel"/>
</dbReference>
<organism evidence="3 4">
    <name type="scientific">Idiomarina piscisalsi</name>
    <dbReference type="NCBI Taxonomy" id="1096243"/>
    <lineage>
        <taxon>Bacteria</taxon>
        <taxon>Pseudomonadati</taxon>
        <taxon>Pseudomonadota</taxon>
        <taxon>Gammaproteobacteria</taxon>
        <taxon>Alteromonadales</taxon>
        <taxon>Idiomarinaceae</taxon>
        <taxon>Idiomarina</taxon>
    </lineage>
</organism>
<evidence type="ECO:0000256" key="1">
    <source>
        <dbReference type="ARBA" id="ARBA00001947"/>
    </source>
</evidence>